<dbReference type="OrthoDB" id="2017405at2759"/>
<comment type="caution">
    <text evidence="1">The sequence shown here is derived from an EMBL/GenBank/DDBJ whole genome shotgun (WGS) entry which is preliminary data.</text>
</comment>
<dbReference type="InterPro" id="IPR021475">
    <property type="entry name" value="Pants/Emi1-like"/>
</dbReference>
<evidence type="ECO:0000313" key="2">
    <source>
        <dbReference type="Proteomes" id="UP000724874"/>
    </source>
</evidence>
<sequence>MSKLDLKTAVEQEEARLRLLHPTPADIPGCISVFDDYLGCSVIRSQIKSIYRFGERRGCERKFQEFKFCLSLKSMHPEEQRDAWIRRRAEWWAHRRLEKSSEDVWDMRDPPLKDFPIPITEELMRTENMRT</sequence>
<accession>A0A9P5NL27</accession>
<dbReference type="Pfam" id="PF11326">
    <property type="entry name" value="PANTS-like"/>
    <property type="match status" value="1"/>
</dbReference>
<gene>
    <name evidence="1" type="ORF">CPB84DRAFT_1681687</name>
</gene>
<dbReference type="AlphaFoldDB" id="A0A9P5NL27"/>
<organism evidence="1 2">
    <name type="scientific">Gymnopilus junonius</name>
    <name type="common">Spectacular rustgill mushroom</name>
    <name type="synonym">Gymnopilus spectabilis subsp. junonius</name>
    <dbReference type="NCBI Taxonomy" id="109634"/>
    <lineage>
        <taxon>Eukaryota</taxon>
        <taxon>Fungi</taxon>
        <taxon>Dikarya</taxon>
        <taxon>Basidiomycota</taxon>
        <taxon>Agaricomycotina</taxon>
        <taxon>Agaricomycetes</taxon>
        <taxon>Agaricomycetidae</taxon>
        <taxon>Agaricales</taxon>
        <taxon>Agaricineae</taxon>
        <taxon>Hymenogastraceae</taxon>
        <taxon>Gymnopilus</taxon>
    </lineage>
</organism>
<reference evidence="1" key="1">
    <citation type="submission" date="2020-11" db="EMBL/GenBank/DDBJ databases">
        <authorList>
            <consortium name="DOE Joint Genome Institute"/>
            <person name="Ahrendt S."/>
            <person name="Riley R."/>
            <person name="Andreopoulos W."/>
            <person name="LaButti K."/>
            <person name="Pangilinan J."/>
            <person name="Ruiz-duenas F.J."/>
            <person name="Barrasa J.M."/>
            <person name="Sanchez-Garcia M."/>
            <person name="Camarero S."/>
            <person name="Miyauchi S."/>
            <person name="Serrano A."/>
            <person name="Linde D."/>
            <person name="Babiker R."/>
            <person name="Drula E."/>
            <person name="Ayuso-Fernandez I."/>
            <person name="Pacheco R."/>
            <person name="Padilla G."/>
            <person name="Ferreira P."/>
            <person name="Barriuso J."/>
            <person name="Kellner H."/>
            <person name="Castanera R."/>
            <person name="Alfaro M."/>
            <person name="Ramirez L."/>
            <person name="Pisabarro A.G."/>
            <person name="Kuo A."/>
            <person name="Tritt A."/>
            <person name="Lipzen A."/>
            <person name="He G."/>
            <person name="Yan M."/>
            <person name="Ng V."/>
            <person name="Cullen D."/>
            <person name="Martin F."/>
            <person name="Rosso M.-N."/>
            <person name="Henrissat B."/>
            <person name="Hibbett D."/>
            <person name="Martinez A.T."/>
            <person name="Grigoriev I.V."/>
        </authorList>
    </citation>
    <scope>NUCLEOTIDE SEQUENCE</scope>
    <source>
        <strain evidence="1">AH 44721</strain>
    </source>
</reference>
<proteinExistence type="predicted"/>
<protein>
    <submittedName>
        <fullName evidence="1">Uncharacterized protein</fullName>
    </submittedName>
</protein>
<dbReference type="PANTHER" id="PTHR28052:SF1">
    <property type="entry name" value="UPF0545 PROTEIN C22ORF39"/>
    <property type="match status" value="1"/>
</dbReference>
<evidence type="ECO:0000313" key="1">
    <source>
        <dbReference type="EMBL" id="KAF8897031.1"/>
    </source>
</evidence>
<keyword evidence="2" id="KW-1185">Reference proteome</keyword>
<name>A0A9P5NL27_GYMJU</name>
<dbReference type="Proteomes" id="UP000724874">
    <property type="component" value="Unassembled WGS sequence"/>
</dbReference>
<dbReference type="EMBL" id="JADNYJ010000057">
    <property type="protein sequence ID" value="KAF8897031.1"/>
    <property type="molecule type" value="Genomic_DNA"/>
</dbReference>
<dbReference type="PANTHER" id="PTHR28052">
    <property type="entry name" value="UPF0545 PROTEIN C22ORF39"/>
    <property type="match status" value="1"/>
</dbReference>